<dbReference type="InterPro" id="IPR050900">
    <property type="entry name" value="Transposase_IS3/IS150/IS904"/>
</dbReference>
<keyword evidence="5" id="KW-1185">Reference proteome</keyword>
<evidence type="ECO:0000313" key="4">
    <source>
        <dbReference type="EMBL" id="QNO16694.1"/>
    </source>
</evidence>
<dbReference type="EMBL" id="CP058559">
    <property type="protein sequence ID" value="QNO16607.1"/>
    <property type="molecule type" value="Genomic_DNA"/>
</dbReference>
<evidence type="ECO:0000259" key="2">
    <source>
        <dbReference type="PROSITE" id="PS50994"/>
    </source>
</evidence>
<dbReference type="EMBL" id="CP058559">
    <property type="protein sequence ID" value="QNO16694.1"/>
    <property type="molecule type" value="Genomic_DNA"/>
</dbReference>
<dbReference type="KEGG" id="acae:HYG86_12035"/>
<evidence type="ECO:0000256" key="1">
    <source>
        <dbReference type="ARBA" id="ARBA00002286"/>
    </source>
</evidence>
<dbReference type="NCBIfam" id="NF033516">
    <property type="entry name" value="transpos_IS3"/>
    <property type="match status" value="1"/>
</dbReference>
<gene>
    <name evidence="3" type="ORF">HYG86_04430</name>
    <name evidence="4" type="ORF">HYG86_12035</name>
</gene>
<organism evidence="4 5">
    <name type="scientific">Alkalicella caledoniensis</name>
    <dbReference type="NCBI Taxonomy" id="2731377"/>
    <lineage>
        <taxon>Bacteria</taxon>
        <taxon>Bacillati</taxon>
        <taxon>Bacillota</taxon>
        <taxon>Clostridia</taxon>
        <taxon>Eubacteriales</taxon>
        <taxon>Proteinivoracaceae</taxon>
        <taxon>Alkalicella</taxon>
    </lineage>
</organism>
<dbReference type="PROSITE" id="PS50994">
    <property type="entry name" value="INTEGRASE"/>
    <property type="match status" value="1"/>
</dbReference>
<dbReference type="InterPro" id="IPR012337">
    <property type="entry name" value="RNaseH-like_sf"/>
</dbReference>
<reference evidence="4 5" key="1">
    <citation type="submission" date="2020-07" db="EMBL/GenBank/DDBJ databases">
        <title>Alkalicella. sp. LB2 genome.</title>
        <authorList>
            <person name="Postec A."/>
            <person name="Quemeneur M."/>
        </authorList>
    </citation>
    <scope>NUCLEOTIDE SEQUENCE [LARGE SCALE GENOMIC DNA]</scope>
    <source>
        <strain evidence="4 5">LB2</strain>
    </source>
</reference>
<dbReference type="Pfam" id="PF00665">
    <property type="entry name" value="rve"/>
    <property type="match status" value="1"/>
</dbReference>
<dbReference type="RefSeq" id="WP_213169109.1">
    <property type="nucleotide sequence ID" value="NZ_CP058559.1"/>
</dbReference>
<dbReference type="InterPro" id="IPR048020">
    <property type="entry name" value="Transpos_IS3"/>
</dbReference>
<feature type="domain" description="Integrase catalytic" evidence="2">
    <location>
        <begin position="136"/>
        <end position="299"/>
    </location>
</feature>
<dbReference type="AlphaFoldDB" id="A0A7G9WDD2"/>
<dbReference type="Pfam" id="PF13333">
    <property type="entry name" value="rve_2"/>
    <property type="match status" value="1"/>
</dbReference>
<dbReference type="GO" id="GO:0003676">
    <property type="term" value="F:nucleic acid binding"/>
    <property type="evidence" value="ECO:0007669"/>
    <property type="project" value="InterPro"/>
</dbReference>
<dbReference type="PANTHER" id="PTHR46889">
    <property type="entry name" value="TRANSPOSASE INSF FOR INSERTION SEQUENCE IS3B-RELATED"/>
    <property type="match status" value="1"/>
</dbReference>
<comment type="function">
    <text evidence="1">Involved in the transposition of the insertion sequence.</text>
</comment>
<dbReference type="Proteomes" id="UP000516160">
    <property type="component" value="Chromosome"/>
</dbReference>
<protein>
    <submittedName>
        <fullName evidence="4">IS3 family transposase</fullName>
    </submittedName>
</protein>
<dbReference type="PANTHER" id="PTHR46889:SF4">
    <property type="entry name" value="TRANSPOSASE INSO FOR INSERTION SEQUENCE ELEMENT IS911B-RELATED"/>
    <property type="match status" value="1"/>
</dbReference>
<dbReference type="InterPro" id="IPR001584">
    <property type="entry name" value="Integrase_cat-core"/>
</dbReference>
<proteinExistence type="predicted"/>
<dbReference type="Pfam" id="PF13276">
    <property type="entry name" value="HTH_21"/>
    <property type="match status" value="1"/>
</dbReference>
<evidence type="ECO:0000313" key="5">
    <source>
        <dbReference type="Proteomes" id="UP000516160"/>
    </source>
</evidence>
<accession>A0A7G9WDD2</accession>
<evidence type="ECO:0000313" key="3">
    <source>
        <dbReference type="EMBL" id="QNO16607.1"/>
    </source>
</evidence>
<dbReference type="GO" id="GO:0015074">
    <property type="term" value="P:DNA integration"/>
    <property type="evidence" value="ECO:0007669"/>
    <property type="project" value="InterPro"/>
</dbReference>
<dbReference type="InterPro" id="IPR025948">
    <property type="entry name" value="HTH-like_dom"/>
</dbReference>
<sequence length="302" mass="35896">MRKATSLSKVRHEAEYKTVVFFKDQGYAVTKICEFLNISRSAYYKHKKRVKPEKEKQDELLCSLINEYHITFDGILGYRRMAMFINKLNHKSFSEGYIHRLMNLLGITARIRRKKVNRKRTKPEYTKENILSRDFTTEAPNEKWLTDVTEFSIPGDSRKLYLSPIMDLYDNSIIEYKLSFKNNNHLVFDMFDKAIEKYPDAKPIFHSDRGFQYTGNIFRDKIQEAGMTQSMSRVGKCIDNGPMEGFFGVLKAEMFYGKKFKSLEELRWKIVEYIKFYNEKRFQKRLRCMAPLEYRNHASKCA</sequence>
<dbReference type="KEGG" id="acae:HYG86_04430"/>
<name>A0A7G9WDD2_ALKCA</name>
<dbReference type="Gene3D" id="3.30.420.10">
    <property type="entry name" value="Ribonuclease H-like superfamily/Ribonuclease H"/>
    <property type="match status" value="1"/>
</dbReference>
<dbReference type="InterPro" id="IPR036397">
    <property type="entry name" value="RNaseH_sf"/>
</dbReference>
<dbReference type="SUPFAM" id="SSF53098">
    <property type="entry name" value="Ribonuclease H-like"/>
    <property type="match status" value="1"/>
</dbReference>